<dbReference type="EMBL" id="SMAD01000017">
    <property type="protein sequence ID" value="TCS84871.1"/>
    <property type="molecule type" value="Genomic_DNA"/>
</dbReference>
<proteinExistence type="predicted"/>
<reference evidence="1 2" key="1">
    <citation type="submission" date="2019-03" db="EMBL/GenBank/DDBJ databases">
        <title>Genomic Encyclopedia of Type Strains, Phase IV (KMG-IV): sequencing the most valuable type-strain genomes for metagenomic binning, comparative biology and taxonomic classification.</title>
        <authorList>
            <person name="Goeker M."/>
        </authorList>
    </citation>
    <scope>NUCLEOTIDE SEQUENCE [LARGE SCALE GENOMIC DNA]</scope>
    <source>
        <strain evidence="1 2">DSM 21100</strain>
    </source>
</reference>
<dbReference type="InterPro" id="IPR018914">
    <property type="entry name" value="DUF2480"/>
</dbReference>
<keyword evidence="2" id="KW-1185">Reference proteome</keyword>
<dbReference type="OrthoDB" id="9803040at2"/>
<dbReference type="Proteomes" id="UP000295807">
    <property type="component" value="Unassembled WGS sequence"/>
</dbReference>
<accession>A0A4R3KMQ1</accession>
<dbReference type="AlphaFoldDB" id="A0A4R3KMQ1"/>
<gene>
    <name evidence="1" type="ORF">EDD80_11749</name>
</gene>
<dbReference type="Pfam" id="PF10652">
    <property type="entry name" value="DUF2480"/>
    <property type="match status" value="1"/>
</dbReference>
<comment type="caution">
    <text evidence="1">The sequence shown here is derived from an EMBL/GenBank/DDBJ whole genome shotgun (WGS) entry which is preliminary data.</text>
</comment>
<organism evidence="1 2">
    <name type="scientific">Anseongella ginsenosidimutans</name>
    <dbReference type="NCBI Taxonomy" id="496056"/>
    <lineage>
        <taxon>Bacteria</taxon>
        <taxon>Pseudomonadati</taxon>
        <taxon>Bacteroidota</taxon>
        <taxon>Sphingobacteriia</taxon>
        <taxon>Sphingobacteriales</taxon>
        <taxon>Sphingobacteriaceae</taxon>
        <taxon>Anseongella</taxon>
    </lineage>
</organism>
<evidence type="ECO:0000313" key="1">
    <source>
        <dbReference type="EMBL" id="TCS84871.1"/>
    </source>
</evidence>
<evidence type="ECO:0000313" key="2">
    <source>
        <dbReference type="Proteomes" id="UP000295807"/>
    </source>
</evidence>
<dbReference type="RefSeq" id="WP_132130628.1">
    <property type="nucleotide sequence ID" value="NZ_CP042432.1"/>
</dbReference>
<protein>
    <submittedName>
        <fullName evidence="1">Uncharacterized protein DUF2480</fullName>
    </submittedName>
</protein>
<sequence length="170" mass="19414">MEIQENIVNRVASSGLITIDPARYYTRGERVVYDVKENLFQGLILREKEFRAFLKEHDFSRYEGKLVAITCSADAIVPTWAYMLLASHMEPFAKKVVFGTPDTLETILYLEALDQLDLEQFRDKRLIIKGCADVPVPAAGYVELTNRLRKVAQSIMYGEACSTVPVYKRK</sequence>
<name>A0A4R3KMQ1_9SPHI</name>